<gene>
    <name evidence="1" type="ORF">UFOVP806_15</name>
</gene>
<name>A0A6J5P0F7_9CAUD</name>
<proteinExistence type="predicted"/>
<dbReference type="EMBL" id="LR796750">
    <property type="protein sequence ID" value="CAB4163416.1"/>
    <property type="molecule type" value="Genomic_DNA"/>
</dbReference>
<reference evidence="1" key="1">
    <citation type="submission" date="2020-04" db="EMBL/GenBank/DDBJ databases">
        <authorList>
            <person name="Chiriac C."/>
            <person name="Salcher M."/>
            <person name="Ghai R."/>
            <person name="Kavagutti S V."/>
        </authorList>
    </citation>
    <scope>NUCLEOTIDE SEQUENCE</scope>
</reference>
<organism evidence="1">
    <name type="scientific">uncultured Caudovirales phage</name>
    <dbReference type="NCBI Taxonomy" id="2100421"/>
    <lineage>
        <taxon>Viruses</taxon>
        <taxon>Duplodnaviria</taxon>
        <taxon>Heunggongvirae</taxon>
        <taxon>Uroviricota</taxon>
        <taxon>Caudoviricetes</taxon>
        <taxon>Peduoviridae</taxon>
        <taxon>Maltschvirus</taxon>
        <taxon>Maltschvirus maltsch</taxon>
    </lineage>
</organism>
<evidence type="ECO:0000313" key="1">
    <source>
        <dbReference type="EMBL" id="CAB4163416.1"/>
    </source>
</evidence>
<accession>A0A6J5P0F7</accession>
<protein>
    <submittedName>
        <fullName evidence="1">Uncharacterized protein</fullName>
    </submittedName>
</protein>
<sequence>MNLTNEEIRIKIAESLGYERRPSEWPNYITWYNPSGKYIPLIAHVGNLTDQAARVPNYPESLDAMREAKLSLTNDQLGTMLDHLCEIVRRDHNKELGPMTAIIQAFRATAAQEAEAYLKTKGII</sequence>